<evidence type="ECO:0000313" key="7">
    <source>
        <dbReference type="Proteomes" id="UP001500945"/>
    </source>
</evidence>
<keyword evidence="3" id="KW-0520">NAD</keyword>
<reference evidence="7" key="1">
    <citation type="journal article" date="2019" name="Int. J. Syst. Evol. Microbiol.">
        <title>The Global Catalogue of Microorganisms (GCM) 10K type strain sequencing project: providing services to taxonomists for standard genome sequencing and annotation.</title>
        <authorList>
            <consortium name="The Broad Institute Genomics Platform"/>
            <consortium name="The Broad Institute Genome Sequencing Center for Infectious Disease"/>
            <person name="Wu L."/>
            <person name="Ma J."/>
        </authorList>
    </citation>
    <scope>NUCLEOTIDE SEQUENCE [LARGE SCALE GENOMIC DNA]</scope>
    <source>
        <strain evidence="7">JCM 17809</strain>
    </source>
</reference>
<sequence length="334" mass="35158">MRIGLAGAGRIGAFHATTLAALDGVDELVVADERPEAAATVAASAPRARTSAVDSLLTSGIDALVVATSTPGHAHLLRAGVTAGLPTFCEKPVAATLEETIDVVRVVESSGVPVHVGFQRRFDTGYRRARDAVRSGELGFVHTLRANTSDRRPPEPGYVPTSGGIFLDCSVHDCDVVRFLTGREVVTVYATGGNKGEPFFAEAGDVDSAAALLTLDDGTMALLSTTRYHAQGHDVRLEVLGSQGSVSVGLDESLALRSVEDDVDFPHGPVHDSFMDRFGPAYRTELTHFLAVARGEAPSPCTVRDALEAFRVAQACTLSLHSGRPVDLTDIATT</sequence>
<dbReference type="PANTHER" id="PTHR42840">
    <property type="entry name" value="NAD(P)-BINDING ROSSMANN-FOLD SUPERFAMILY PROTEIN-RELATED"/>
    <property type="match status" value="1"/>
</dbReference>
<evidence type="ECO:0000256" key="3">
    <source>
        <dbReference type="ARBA" id="ARBA00023027"/>
    </source>
</evidence>
<dbReference type="SUPFAM" id="SSF51735">
    <property type="entry name" value="NAD(P)-binding Rossmann-fold domains"/>
    <property type="match status" value="1"/>
</dbReference>
<protein>
    <submittedName>
        <fullName evidence="6">Gfo/Idh/MocA family oxidoreductase</fullName>
    </submittedName>
</protein>
<comment type="caution">
    <text evidence="6">The sequence shown here is derived from an EMBL/GenBank/DDBJ whole genome shotgun (WGS) entry which is preliminary data.</text>
</comment>
<comment type="similarity">
    <text evidence="1">Belongs to the Gfo/Idh/MocA family.</text>
</comment>
<dbReference type="InterPro" id="IPR000683">
    <property type="entry name" value="Gfo/Idh/MocA-like_OxRdtase_N"/>
</dbReference>
<feature type="domain" description="Gfo/Idh/MocA-like oxidoreductase N-terminal" evidence="4">
    <location>
        <begin position="1"/>
        <end position="118"/>
    </location>
</feature>
<dbReference type="Proteomes" id="UP001500945">
    <property type="component" value="Unassembled WGS sequence"/>
</dbReference>
<feature type="domain" description="GFO/IDH/MocA-like oxidoreductase" evidence="5">
    <location>
        <begin position="126"/>
        <end position="246"/>
    </location>
</feature>
<dbReference type="Pfam" id="PF01408">
    <property type="entry name" value="GFO_IDH_MocA"/>
    <property type="match status" value="1"/>
</dbReference>
<dbReference type="InterPro" id="IPR055170">
    <property type="entry name" value="GFO_IDH_MocA-like_dom"/>
</dbReference>
<evidence type="ECO:0000313" key="6">
    <source>
        <dbReference type="EMBL" id="GAA4409157.1"/>
    </source>
</evidence>
<proteinExistence type="inferred from homology"/>
<dbReference type="Gene3D" id="3.40.50.720">
    <property type="entry name" value="NAD(P)-binding Rossmann-like Domain"/>
    <property type="match status" value="1"/>
</dbReference>
<keyword evidence="7" id="KW-1185">Reference proteome</keyword>
<evidence type="ECO:0000259" key="5">
    <source>
        <dbReference type="Pfam" id="PF22725"/>
    </source>
</evidence>
<evidence type="ECO:0000259" key="4">
    <source>
        <dbReference type="Pfam" id="PF01408"/>
    </source>
</evidence>
<gene>
    <name evidence="6" type="ORF">GCM10023168_27540</name>
</gene>
<name>A0ABP8KM59_9MICO</name>
<dbReference type="SUPFAM" id="SSF55347">
    <property type="entry name" value="Glyceraldehyde-3-phosphate dehydrogenase-like, C-terminal domain"/>
    <property type="match status" value="1"/>
</dbReference>
<dbReference type="Gene3D" id="3.30.360.10">
    <property type="entry name" value="Dihydrodipicolinate Reductase, domain 2"/>
    <property type="match status" value="1"/>
</dbReference>
<dbReference type="Pfam" id="PF22725">
    <property type="entry name" value="GFO_IDH_MocA_C3"/>
    <property type="match status" value="1"/>
</dbReference>
<dbReference type="RefSeq" id="WP_345206976.1">
    <property type="nucleotide sequence ID" value="NZ_BAABGM010000016.1"/>
</dbReference>
<dbReference type="InterPro" id="IPR036291">
    <property type="entry name" value="NAD(P)-bd_dom_sf"/>
</dbReference>
<accession>A0ABP8KM59</accession>
<dbReference type="EMBL" id="BAABGM010000016">
    <property type="protein sequence ID" value="GAA4409157.1"/>
    <property type="molecule type" value="Genomic_DNA"/>
</dbReference>
<organism evidence="6 7">
    <name type="scientific">Fodinibacter luteus</name>
    <dbReference type="NCBI Taxonomy" id="552064"/>
    <lineage>
        <taxon>Bacteria</taxon>
        <taxon>Bacillati</taxon>
        <taxon>Actinomycetota</taxon>
        <taxon>Actinomycetes</taxon>
        <taxon>Micrococcales</taxon>
        <taxon>Intrasporangiaceae</taxon>
        <taxon>Fodinibacter (ex Wang et al. 2009)</taxon>
    </lineage>
</organism>
<evidence type="ECO:0000256" key="1">
    <source>
        <dbReference type="ARBA" id="ARBA00010928"/>
    </source>
</evidence>
<evidence type="ECO:0000256" key="2">
    <source>
        <dbReference type="ARBA" id="ARBA00023002"/>
    </source>
</evidence>
<dbReference type="PANTHER" id="PTHR42840:SF3">
    <property type="entry name" value="BINDING ROSSMANN FOLD OXIDOREDUCTASE, PUTATIVE (AFU_ORTHOLOGUE AFUA_2G10240)-RELATED"/>
    <property type="match status" value="1"/>
</dbReference>
<keyword evidence="2" id="KW-0560">Oxidoreductase</keyword>